<keyword evidence="5" id="KW-0547">Nucleotide-binding</keyword>
<dbReference type="InterPro" id="IPR036097">
    <property type="entry name" value="HisK_dim/P_sf"/>
</dbReference>
<dbReference type="Pfam" id="PF02518">
    <property type="entry name" value="HATPase_c"/>
    <property type="match status" value="1"/>
</dbReference>
<organism evidence="5 6">
    <name type="scientific">Gillisia lutea</name>
    <dbReference type="NCBI Taxonomy" id="2909668"/>
    <lineage>
        <taxon>Bacteria</taxon>
        <taxon>Pseudomonadati</taxon>
        <taxon>Bacteroidota</taxon>
        <taxon>Flavobacteriia</taxon>
        <taxon>Flavobacteriales</taxon>
        <taxon>Flavobacteriaceae</taxon>
        <taxon>Gillisia</taxon>
    </lineage>
</organism>
<dbReference type="InterPro" id="IPR003018">
    <property type="entry name" value="GAF"/>
</dbReference>
<accession>A0ABS9EIA0</accession>
<dbReference type="SUPFAM" id="SSF55781">
    <property type="entry name" value="GAF domain-like"/>
    <property type="match status" value="1"/>
</dbReference>
<dbReference type="PRINTS" id="PR00344">
    <property type="entry name" value="BCTRLSENSOR"/>
</dbReference>
<dbReference type="RefSeq" id="WP_236134069.1">
    <property type="nucleotide sequence ID" value="NZ_JAKGTH010000009.1"/>
</dbReference>
<dbReference type="Proteomes" id="UP001179363">
    <property type="component" value="Unassembled WGS sequence"/>
</dbReference>
<keyword evidence="3" id="KW-0597">Phosphoprotein</keyword>
<dbReference type="CDD" id="cd00082">
    <property type="entry name" value="HisKA"/>
    <property type="match status" value="1"/>
</dbReference>
<dbReference type="SMART" id="SM00065">
    <property type="entry name" value="GAF"/>
    <property type="match status" value="1"/>
</dbReference>
<keyword evidence="5" id="KW-0067">ATP-binding</keyword>
<evidence type="ECO:0000313" key="6">
    <source>
        <dbReference type="Proteomes" id="UP001179363"/>
    </source>
</evidence>
<dbReference type="InterPro" id="IPR036890">
    <property type="entry name" value="HATPase_C_sf"/>
</dbReference>
<evidence type="ECO:0000256" key="1">
    <source>
        <dbReference type="ARBA" id="ARBA00000085"/>
    </source>
</evidence>
<reference evidence="5" key="1">
    <citation type="submission" date="2022-01" db="EMBL/GenBank/DDBJ databases">
        <title>Gillisia lutea sp. nov., isolated from marine plastic residues from the Malvarosa beach (Valencia, Spain).</title>
        <authorList>
            <person name="Vidal-Verdu A."/>
            <person name="Molina-Menor E."/>
            <person name="Satari L."/>
            <person name="Pascual J."/>
            <person name="Pereto J."/>
            <person name="Porcar M."/>
        </authorList>
    </citation>
    <scope>NUCLEOTIDE SEQUENCE</scope>
    <source>
        <strain evidence="5">M10.2A</strain>
    </source>
</reference>
<dbReference type="Gene3D" id="1.10.287.130">
    <property type="match status" value="1"/>
</dbReference>
<evidence type="ECO:0000313" key="5">
    <source>
        <dbReference type="EMBL" id="MCF4101919.1"/>
    </source>
</evidence>
<gene>
    <name evidence="5" type="ORF">L1I30_09590</name>
</gene>
<dbReference type="Gene3D" id="3.30.450.40">
    <property type="match status" value="1"/>
</dbReference>
<comment type="catalytic activity">
    <reaction evidence="1">
        <text>ATP + protein L-histidine = ADP + protein N-phospho-L-histidine.</text>
        <dbReference type="EC" id="2.7.13.3"/>
    </reaction>
</comment>
<name>A0ABS9EIA0_9FLAO</name>
<evidence type="ECO:0000259" key="4">
    <source>
        <dbReference type="PROSITE" id="PS50109"/>
    </source>
</evidence>
<dbReference type="InterPro" id="IPR004358">
    <property type="entry name" value="Sig_transdc_His_kin-like_C"/>
</dbReference>
<dbReference type="Pfam" id="PF01590">
    <property type="entry name" value="GAF"/>
    <property type="match status" value="1"/>
</dbReference>
<dbReference type="GO" id="GO:0005524">
    <property type="term" value="F:ATP binding"/>
    <property type="evidence" value="ECO:0007669"/>
    <property type="project" value="UniProtKB-KW"/>
</dbReference>
<dbReference type="PROSITE" id="PS50109">
    <property type="entry name" value="HIS_KIN"/>
    <property type="match status" value="1"/>
</dbReference>
<dbReference type="SUPFAM" id="SSF47384">
    <property type="entry name" value="Homodimeric domain of signal transducing histidine kinase"/>
    <property type="match status" value="1"/>
</dbReference>
<dbReference type="InterPro" id="IPR003661">
    <property type="entry name" value="HisK_dim/P_dom"/>
</dbReference>
<dbReference type="EMBL" id="JAKGTH010000009">
    <property type="protein sequence ID" value="MCF4101919.1"/>
    <property type="molecule type" value="Genomic_DNA"/>
</dbReference>
<evidence type="ECO:0000256" key="3">
    <source>
        <dbReference type="ARBA" id="ARBA00022553"/>
    </source>
</evidence>
<keyword evidence="6" id="KW-1185">Reference proteome</keyword>
<evidence type="ECO:0000256" key="2">
    <source>
        <dbReference type="ARBA" id="ARBA00012438"/>
    </source>
</evidence>
<dbReference type="PANTHER" id="PTHR43102">
    <property type="entry name" value="SLR1143 PROTEIN"/>
    <property type="match status" value="1"/>
</dbReference>
<sequence>MKIADVTLNENDRLKALKTYSILDTLPEQDFEDITKIASEICQTPISLISLVDENRQWFKSHRGLNINQTPRHFSFCSYAINEKDTIMIVPDSRLDSRFSNNPLVTGEPHIVFYAGVPLRTNEGFSLGTICVIDNEPRKLSQSQLNSLESLSKQVVKLLELKKANHLLFESKQELEKRNVELEKFAYMVSHDIKSPLNKIISLTNILSNQQEVNEQERRFIINNIENSTIHLKGFIDGIIKHYRGVNAPNTEVNQLTMASFIDELILLVDPARECKIYTDLDCELCFINSIALKQILLNILSNAIKYNDKPEVIIWIKVSEDNGFYNFSIEDNGIGIDPTEFDKIFETFTTLGKIDRFQNYGSGIGLSTVKKIVEKLGGEIQVNSKVGEGSAFNFTIRK</sequence>
<dbReference type="SMART" id="SM00387">
    <property type="entry name" value="HATPase_c"/>
    <property type="match status" value="1"/>
</dbReference>
<dbReference type="InterPro" id="IPR003594">
    <property type="entry name" value="HATPase_dom"/>
</dbReference>
<feature type="domain" description="Histidine kinase" evidence="4">
    <location>
        <begin position="188"/>
        <end position="399"/>
    </location>
</feature>
<comment type="caution">
    <text evidence="5">The sequence shown here is derived from an EMBL/GenBank/DDBJ whole genome shotgun (WGS) entry which is preliminary data.</text>
</comment>
<dbReference type="SMART" id="SM00388">
    <property type="entry name" value="HisKA"/>
    <property type="match status" value="1"/>
</dbReference>
<dbReference type="InterPro" id="IPR029016">
    <property type="entry name" value="GAF-like_dom_sf"/>
</dbReference>
<dbReference type="InterPro" id="IPR005467">
    <property type="entry name" value="His_kinase_dom"/>
</dbReference>
<dbReference type="Gene3D" id="3.30.565.10">
    <property type="entry name" value="Histidine kinase-like ATPase, C-terminal domain"/>
    <property type="match status" value="1"/>
</dbReference>
<dbReference type="SUPFAM" id="SSF55874">
    <property type="entry name" value="ATPase domain of HSP90 chaperone/DNA topoisomerase II/histidine kinase"/>
    <property type="match status" value="1"/>
</dbReference>
<dbReference type="PANTHER" id="PTHR43102:SF2">
    <property type="entry name" value="GAF DOMAIN-CONTAINING PROTEIN"/>
    <property type="match status" value="1"/>
</dbReference>
<dbReference type="EC" id="2.7.13.3" evidence="2"/>
<proteinExistence type="predicted"/>
<protein>
    <recommendedName>
        <fullName evidence="2">histidine kinase</fullName>
        <ecNumber evidence="2">2.7.13.3</ecNumber>
    </recommendedName>
</protein>